<evidence type="ECO:0000313" key="9">
    <source>
        <dbReference type="Proteomes" id="UP000019376"/>
    </source>
</evidence>
<dbReference type="OrthoDB" id="5215911at2759"/>
<feature type="transmembrane region" description="Helical" evidence="6">
    <location>
        <begin position="422"/>
        <end position="444"/>
    </location>
</feature>
<proteinExistence type="predicted"/>
<feature type="transmembrane region" description="Helical" evidence="6">
    <location>
        <begin position="530"/>
        <end position="548"/>
    </location>
</feature>
<dbReference type="GO" id="GO:0005886">
    <property type="term" value="C:plasma membrane"/>
    <property type="evidence" value="ECO:0007669"/>
    <property type="project" value="TreeGrafter"/>
</dbReference>
<dbReference type="PANTHER" id="PTHR23501">
    <property type="entry name" value="MAJOR FACILITATOR SUPERFAMILY"/>
    <property type="match status" value="1"/>
</dbReference>
<evidence type="ECO:0000256" key="2">
    <source>
        <dbReference type="ARBA" id="ARBA00022692"/>
    </source>
</evidence>
<feature type="transmembrane region" description="Helical" evidence="6">
    <location>
        <begin position="291"/>
        <end position="311"/>
    </location>
</feature>
<dbReference type="PROSITE" id="PS50850">
    <property type="entry name" value="MFS"/>
    <property type="match status" value="1"/>
</dbReference>
<keyword evidence="4 6" id="KW-0472">Membrane</keyword>
<dbReference type="AlphaFoldDB" id="S7ZAM7"/>
<dbReference type="EMBL" id="KB644410">
    <property type="protein sequence ID" value="EPS27665.1"/>
    <property type="molecule type" value="Genomic_DNA"/>
</dbReference>
<dbReference type="SUPFAM" id="SSF103473">
    <property type="entry name" value="MFS general substrate transporter"/>
    <property type="match status" value="1"/>
</dbReference>
<organism evidence="8 9">
    <name type="scientific">Penicillium oxalicum (strain 114-2 / CGMCC 5302)</name>
    <name type="common">Penicillium decumbens</name>
    <dbReference type="NCBI Taxonomy" id="933388"/>
    <lineage>
        <taxon>Eukaryota</taxon>
        <taxon>Fungi</taxon>
        <taxon>Dikarya</taxon>
        <taxon>Ascomycota</taxon>
        <taxon>Pezizomycotina</taxon>
        <taxon>Eurotiomycetes</taxon>
        <taxon>Eurotiomycetidae</taxon>
        <taxon>Eurotiales</taxon>
        <taxon>Aspergillaceae</taxon>
        <taxon>Penicillium</taxon>
    </lineage>
</organism>
<evidence type="ECO:0000256" key="3">
    <source>
        <dbReference type="ARBA" id="ARBA00022989"/>
    </source>
</evidence>
<feature type="transmembrane region" description="Helical" evidence="6">
    <location>
        <begin position="259"/>
        <end position="279"/>
    </location>
</feature>
<dbReference type="Proteomes" id="UP000019376">
    <property type="component" value="Unassembled WGS sequence"/>
</dbReference>
<name>S7ZAM7_PENO1</name>
<accession>S7ZAM7</accession>
<feature type="transmembrane region" description="Helical" evidence="6">
    <location>
        <begin position="331"/>
        <end position="350"/>
    </location>
</feature>
<gene>
    <name evidence="8" type="ORF">PDE_02609</name>
</gene>
<evidence type="ECO:0000256" key="4">
    <source>
        <dbReference type="ARBA" id="ARBA00023136"/>
    </source>
</evidence>
<evidence type="ECO:0000256" key="6">
    <source>
        <dbReference type="SAM" id="Phobius"/>
    </source>
</evidence>
<reference evidence="8 9" key="1">
    <citation type="journal article" date="2013" name="PLoS ONE">
        <title>Genomic and secretomic analyses reveal unique features of the lignocellulolytic enzyme system of Penicillium decumbens.</title>
        <authorList>
            <person name="Liu G."/>
            <person name="Zhang L."/>
            <person name="Wei X."/>
            <person name="Zou G."/>
            <person name="Qin Y."/>
            <person name="Ma L."/>
            <person name="Li J."/>
            <person name="Zheng H."/>
            <person name="Wang S."/>
            <person name="Wang C."/>
            <person name="Xun L."/>
            <person name="Zhao G.-P."/>
            <person name="Zhou Z."/>
            <person name="Qu Y."/>
        </authorList>
    </citation>
    <scope>NUCLEOTIDE SEQUENCE [LARGE SCALE GENOMIC DNA]</scope>
    <source>
        <strain evidence="9">114-2 / CGMCC 5302</strain>
    </source>
</reference>
<dbReference type="InterPro" id="IPR036259">
    <property type="entry name" value="MFS_trans_sf"/>
</dbReference>
<dbReference type="HOGENOM" id="CLU_000960_22_1_1"/>
<feature type="transmembrane region" description="Helical" evidence="6">
    <location>
        <begin position="155"/>
        <end position="175"/>
    </location>
</feature>
<feature type="transmembrane region" description="Helical" evidence="6">
    <location>
        <begin position="187"/>
        <end position="206"/>
    </location>
</feature>
<evidence type="ECO:0000256" key="5">
    <source>
        <dbReference type="SAM" id="MobiDB-lite"/>
    </source>
</evidence>
<dbReference type="eggNOG" id="KOG0254">
    <property type="taxonomic scope" value="Eukaryota"/>
</dbReference>
<comment type="subcellular location">
    <subcellularLocation>
        <location evidence="1">Membrane</location>
        <topology evidence="1">Multi-pass membrane protein</topology>
    </subcellularLocation>
</comment>
<keyword evidence="2 6" id="KW-0812">Transmembrane</keyword>
<sequence length="577" mass="61641">MSRDINLPDSTSSDNTRERSAHLQDTTGEKTQPPQASTADEVTEIPTSNEEETPVYPQSWRFAIMMISAGSAAFLVGYDSNCVATIIPVLVEDFQATGDLVWYSSAYLMTSAASVLSLGKVYDLYPFKAIFAIMLGIFLVGSVICTVAHTSVTFIIGRAITGLASAGILSGMNILVSRICSLERRPFWQGVVGMAECVAICAGPLIGGVLAEYGGWRACFYVTIPIAVLSLVLVLLLFKDVQRPTKAGLSLSEKLAECDPVGAALLVPTIICLILALEWAGTFYNWSNFRVLLPLLLAAGLAGAFIACELWRGDKATLDLKLLLSRTTAGCILYSGFMAASLYIIAYYIPLWFQTAREKTPLASGVSTLPMVIGLSLALFLSGSFTSWIGYYTPALILGSCLLSVGTGLLTTLTLETSTVKWAAYQAIYGVGCGIGWQAPYIAIQTVLPTESITGGIVLVVFSFTIGGIVSMAVGQNIYLTQLVHSIRPIDPSITTQEINKQGLTGLIQLLGPASKEQLLQAYNDAVIKVLYSAVAVACASLLCALCIEVKSVKGKKKEDAVQLPQAEPERVGVVEK</sequence>
<keyword evidence="9" id="KW-1185">Reference proteome</keyword>
<feature type="transmembrane region" description="Helical" evidence="6">
    <location>
        <begin position="362"/>
        <end position="381"/>
    </location>
</feature>
<dbReference type="GO" id="GO:0022857">
    <property type="term" value="F:transmembrane transporter activity"/>
    <property type="evidence" value="ECO:0007669"/>
    <property type="project" value="InterPro"/>
</dbReference>
<protein>
    <recommendedName>
        <fullName evidence="7">Major facilitator superfamily (MFS) profile domain-containing protein</fullName>
    </recommendedName>
</protein>
<feature type="transmembrane region" description="Helical" evidence="6">
    <location>
        <begin position="456"/>
        <end position="479"/>
    </location>
</feature>
<evidence type="ECO:0000313" key="8">
    <source>
        <dbReference type="EMBL" id="EPS27665.1"/>
    </source>
</evidence>
<keyword evidence="3 6" id="KW-1133">Transmembrane helix</keyword>
<dbReference type="PhylomeDB" id="S7ZAM7"/>
<dbReference type="Pfam" id="PF07690">
    <property type="entry name" value="MFS_1"/>
    <property type="match status" value="1"/>
</dbReference>
<dbReference type="Gene3D" id="1.20.1250.20">
    <property type="entry name" value="MFS general substrate transporter like domains"/>
    <property type="match status" value="2"/>
</dbReference>
<dbReference type="PANTHER" id="PTHR23501:SF201">
    <property type="entry name" value="MFS AFLATOXIN EFFLUX PUMP"/>
    <property type="match status" value="1"/>
</dbReference>
<feature type="region of interest" description="Disordered" evidence="5">
    <location>
        <begin position="1"/>
        <end position="53"/>
    </location>
</feature>
<evidence type="ECO:0000256" key="1">
    <source>
        <dbReference type="ARBA" id="ARBA00004141"/>
    </source>
</evidence>
<evidence type="ECO:0000259" key="7">
    <source>
        <dbReference type="PROSITE" id="PS50850"/>
    </source>
</evidence>
<feature type="domain" description="Major facilitator superfamily (MFS) profile" evidence="7">
    <location>
        <begin position="65"/>
        <end position="551"/>
    </location>
</feature>
<feature type="transmembrane region" description="Helical" evidence="6">
    <location>
        <begin position="388"/>
        <end position="410"/>
    </location>
</feature>
<dbReference type="InterPro" id="IPR011701">
    <property type="entry name" value="MFS"/>
</dbReference>
<feature type="transmembrane region" description="Helical" evidence="6">
    <location>
        <begin position="218"/>
        <end position="238"/>
    </location>
</feature>
<feature type="transmembrane region" description="Helical" evidence="6">
    <location>
        <begin position="130"/>
        <end position="149"/>
    </location>
</feature>
<feature type="transmembrane region" description="Helical" evidence="6">
    <location>
        <begin position="100"/>
        <end position="118"/>
    </location>
</feature>
<dbReference type="InterPro" id="IPR020846">
    <property type="entry name" value="MFS_dom"/>
</dbReference>
<feature type="transmembrane region" description="Helical" evidence="6">
    <location>
        <begin position="62"/>
        <end position="80"/>
    </location>
</feature>
<feature type="compositionally biased region" description="Polar residues" evidence="5">
    <location>
        <begin position="23"/>
        <end position="48"/>
    </location>
</feature>